<gene>
    <name evidence="1" type="ORF">SUH3_08820</name>
</gene>
<dbReference type="EMBL" id="JAMD01000002">
    <property type="protein sequence ID" value="KEJ96868.1"/>
    <property type="molecule type" value="Genomic_DNA"/>
</dbReference>
<comment type="caution">
    <text evidence="1">The sequence shown here is derived from an EMBL/GenBank/DDBJ whole genome shotgun (WGS) entry which is preliminary data.</text>
</comment>
<evidence type="ECO:0000313" key="2">
    <source>
        <dbReference type="Proteomes" id="UP000027746"/>
    </source>
</evidence>
<name>A0A073J2N0_9RHOB</name>
<dbReference type="Proteomes" id="UP000027746">
    <property type="component" value="Unassembled WGS sequence"/>
</dbReference>
<reference evidence="1 2" key="1">
    <citation type="submission" date="2014-01" db="EMBL/GenBank/DDBJ databases">
        <title>Sulfitobacter sp. H3 (MCCC 1A00686) Genome Sequencing.</title>
        <authorList>
            <person name="Lai Q."/>
            <person name="Hong Z."/>
        </authorList>
    </citation>
    <scope>NUCLEOTIDE SEQUENCE [LARGE SCALE GENOMIC DNA]</scope>
    <source>
        <strain evidence="1 2">H3</strain>
    </source>
</reference>
<dbReference type="GeneID" id="68868286"/>
<sequence length="114" mass="12943">MTNNPDKLLLKNGEPLSLITIDGVKDWLAKGIRFHCDYDLIGFTQDGKPRYRCIYVLPDADKPFVLVTTRIGKHGPEVRLFNIWPGLFKHHHEFGDGRMICFDGSFGLALAQVD</sequence>
<dbReference type="AlphaFoldDB" id="A0A073J2N0"/>
<evidence type="ECO:0000313" key="1">
    <source>
        <dbReference type="EMBL" id="KEJ96868.1"/>
    </source>
</evidence>
<dbReference type="RefSeq" id="WP_051693957.1">
    <property type="nucleotide sequence ID" value="NZ_CP054599.1"/>
</dbReference>
<organism evidence="1 2">
    <name type="scientific">Pseudosulfitobacter pseudonitzschiae</name>
    <dbReference type="NCBI Taxonomy" id="1402135"/>
    <lineage>
        <taxon>Bacteria</taxon>
        <taxon>Pseudomonadati</taxon>
        <taxon>Pseudomonadota</taxon>
        <taxon>Alphaproteobacteria</taxon>
        <taxon>Rhodobacterales</taxon>
        <taxon>Roseobacteraceae</taxon>
        <taxon>Pseudosulfitobacter</taxon>
    </lineage>
</organism>
<protein>
    <submittedName>
        <fullName evidence="1">Uncharacterized protein</fullName>
    </submittedName>
</protein>
<accession>A0A073J2N0</accession>
<proteinExistence type="predicted"/>
<dbReference type="OrthoDB" id="7846838at2"/>
<keyword evidence="2" id="KW-1185">Reference proteome</keyword>